<keyword evidence="4" id="KW-1185">Reference proteome</keyword>
<feature type="domain" description="RanBD1" evidence="2">
    <location>
        <begin position="1"/>
        <end position="112"/>
    </location>
</feature>
<evidence type="ECO:0000259" key="2">
    <source>
        <dbReference type="PROSITE" id="PS50196"/>
    </source>
</evidence>
<comment type="caution">
    <text evidence="3">The sequence shown here is derived from an EMBL/GenBank/DDBJ whole genome shotgun (WGS) entry which is preliminary data.</text>
</comment>
<dbReference type="FunFam" id="2.30.29.30:FF:000018">
    <property type="entry name" value="E3 SUMO-protein ligase RanBP2"/>
    <property type="match status" value="1"/>
</dbReference>
<dbReference type="PROSITE" id="PS50196">
    <property type="entry name" value="RANBD1"/>
    <property type="match status" value="2"/>
</dbReference>
<feature type="non-terminal residue" evidence="3">
    <location>
        <position position="1"/>
    </location>
</feature>
<accession>A0A226M7L8</accession>
<dbReference type="Proteomes" id="UP000198323">
    <property type="component" value="Unassembled WGS sequence"/>
</dbReference>
<evidence type="ECO:0000256" key="1">
    <source>
        <dbReference type="SAM" id="MobiDB-lite"/>
    </source>
</evidence>
<sequence>LVVPLPDKVEVKTGEEDKEEFFCSRAMLFQLYAESEEQKGRGVGTVKIRKSKVSGKLRPLRRRDQRSSLNLERLGTPKTAENDLGTTYLKCQWNCSAPAFMFQNAADAEAKAKAAKEGFSFSMLMPPGGFKLGTQGSNQNSTKKDDPPREYTTVLKTIDEKDQNEVPLSSGVMLLSQEAADKDKGAGEQLFSLKVSQADHKASASADPGKKDADVSEAEDSGDIHFEPIVQVPEKVEPFTGEEAEKVLYSQRVKLFRFDPDRSQWKERGVGSLKILKNGANVRVVLMQHEQVLKVCADHWRTTTVNLKELSGSGRAWMWMASDFSDGNAKLGQLAAKFRTPKQAEEFKQKFEECQQLLIDVPVRTPPKLDTGRTAQLTQKAKETKCGFKDLETSVTDARTKPAEDETTDSVCASGTSDLVIKPHAEDTAPALERSERELREEASLSGCVYALPLASSPVR</sequence>
<evidence type="ECO:0000313" key="4">
    <source>
        <dbReference type="Proteomes" id="UP000198323"/>
    </source>
</evidence>
<dbReference type="Pfam" id="PF00638">
    <property type="entry name" value="Ran_BP1"/>
    <property type="match status" value="2"/>
</dbReference>
<dbReference type="EMBL" id="MCFN01018376">
    <property type="protein sequence ID" value="OXB51254.1"/>
    <property type="molecule type" value="Genomic_DNA"/>
</dbReference>
<dbReference type="AlphaFoldDB" id="A0A226M7L8"/>
<organism evidence="3 4">
    <name type="scientific">Callipepla squamata</name>
    <name type="common">Scaled quail</name>
    <dbReference type="NCBI Taxonomy" id="9009"/>
    <lineage>
        <taxon>Eukaryota</taxon>
        <taxon>Metazoa</taxon>
        <taxon>Chordata</taxon>
        <taxon>Craniata</taxon>
        <taxon>Vertebrata</taxon>
        <taxon>Euteleostomi</taxon>
        <taxon>Archelosauria</taxon>
        <taxon>Archosauria</taxon>
        <taxon>Dinosauria</taxon>
        <taxon>Saurischia</taxon>
        <taxon>Theropoda</taxon>
        <taxon>Coelurosauria</taxon>
        <taxon>Aves</taxon>
        <taxon>Neognathae</taxon>
        <taxon>Galloanserae</taxon>
        <taxon>Galliformes</taxon>
        <taxon>Odontophoridae</taxon>
        <taxon>Callipepla</taxon>
    </lineage>
</organism>
<gene>
    <name evidence="3" type="ORF">ASZ78_010655</name>
</gene>
<dbReference type="SUPFAM" id="SSF50729">
    <property type="entry name" value="PH domain-like"/>
    <property type="match status" value="2"/>
</dbReference>
<dbReference type="SMART" id="SM00160">
    <property type="entry name" value="RanBD"/>
    <property type="match status" value="2"/>
</dbReference>
<dbReference type="GO" id="GO:0005737">
    <property type="term" value="C:cytoplasm"/>
    <property type="evidence" value="ECO:0007669"/>
    <property type="project" value="TreeGrafter"/>
</dbReference>
<dbReference type="PANTHER" id="PTHR23138:SF87">
    <property type="entry name" value="E3 SUMO-PROTEIN LIGASE RANBP2"/>
    <property type="match status" value="1"/>
</dbReference>
<dbReference type="GO" id="GO:0005643">
    <property type="term" value="C:nuclear pore"/>
    <property type="evidence" value="ECO:0007669"/>
    <property type="project" value="TreeGrafter"/>
</dbReference>
<protein>
    <recommendedName>
        <fullName evidence="2">RanBD1 domain-containing protein</fullName>
    </recommendedName>
</protein>
<reference evidence="3 4" key="1">
    <citation type="submission" date="2016-07" db="EMBL/GenBank/DDBJ databases">
        <title>Disparate Historic Effective Population Sizes Predicted by Modern Levels of Genome Diversity for the Scaled Quail (Callipepla squamata) and the Northern Bobwhite (Colinus virginianus): Inferences from First and Second Generation Draft Genome Assemblies for Sympatric New World Quail.</title>
        <authorList>
            <person name="Oldeschulte D.L."/>
            <person name="Halley Y.A."/>
            <person name="Bhattarai E.K."/>
            <person name="Brashear W.A."/>
            <person name="Hill J."/>
            <person name="Metz R.P."/>
            <person name="Johnson C.D."/>
            <person name="Rollins D."/>
            <person name="Peterson M.J."/>
            <person name="Bickhart D.M."/>
            <person name="Decker J.E."/>
            <person name="Seabury C.M."/>
        </authorList>
    </citation>
    <scope>NUCLEOTIDE SEQUENCE [LARGE SCALE GENOMIC DNA]</scope>
    <source>
        <strain evidence="3 4">Texas</strain>
        <tissue evidence="3">Leg muscle</tissue>
    </source>
</reference>
<dbReference type="InterPro" id="IPR011993">
    <property type="entry name" value="PH-like_dom_sf"/>
</dbReference>
<feature type="domain" description="RanBD1" evidence="2">
    <location>
        <begin position="225"/>
        <end position="360"/>
    </location>
</feature>
<dbReference type="STRING" id="9009.A0A226M7L8"/>
<dbReference type="OrthoDB" id="2357150at2759"/>
<dbReference type="GO" id="GO:0005096">
    <property type="term" value="F:GTPase activator activity"/>
    <property type="evidence" value="ECO:0007669"/>
    <property type="project" value="TreeGrafter"/>
</dbReference>
<proteinExistence type="predicted"/>
<name>A0A226M7L8_CALSU</name>
<feature type="region of interest" description="Disordered" evidence="1">
    <location>
        <begin position="130"/>
        <end position="150"/>
    </location>
</feature>
<feature type="region of interest" description="Disordered" evidence="1">
    <location>
        <begin position="199"/>
        <end position="226"/>
    </location>
</feature>
<dbReference type="InterPro" id="IPR000156">
    <property type="entry name" value="Ran_bind_dom"/>
</dbReference>
<feature type="compositionally biased region" description="Basic and acidic residues" evidence="1">
    <location>
        <begin position="199"/>
        <end position="214"/>
    </location>
</feature>
<evidence type="ECO:0000313" key="3">
    <source>
        <dbReference type="EMBL" id="OXB51254.1"/>
    </source>
</evidence>
<dbReference type="InterPro" id="IPR045255">
    <property type="entry name" value="RanBP1-like"/>
</dbReference>
<dbReference type="PANTHER" id="PTHR23138">
    <property type="entry name" value="RAN BINDING PROTEIN"/>
    <property type="match status" value="1"/>
</dbReference>
<dbReference type="Gene3D" id="2.30.29.30">
    <property type="entry name" value="Pleckstrin-homology domain (PH domain)/Phosphotyrosine-binding domain (PTB)"/>
    <property type="match status" value="2"/>
</dbReference>